<evidence type="ECO:0000313" key="3">
    <source>
        <dbReference type="Proteomes" id="UP000185596"/>
    </source>
</evidence>
<name>A0A1Q8CGU7_9PSEU</name>
<feature type="transmembrane region" description="Helical" evidence="1">
    <location>
        <begin position="39"/>
        <end position="57"/>
    </location>
</feature>
<protein>
    <recommendedName>
        <fullName evidence="4">DUF3017 domain-containing protein</fullName>
    </recommendedName>
</protein>
<reference evidence="2 3" key="1">
    <citation type="submission" date="2016-12" db="EMBL/GenBank/DDBJ databases">
        <title>The draft genome sequence of Actinophytocola sp. 11-183.</title>
        <authorList>
            <person name="Wang W."/>
            <person name="Yuan L."/>
        </authorList>
    </citation>
    <scope>NUCLEOTIDE SEQUENCE [LARGE SCALE GENOMIC DNA]</scope>
    <source>
        <strain evidence="2 3">11-183</strain>
    </source>
</reference>
<sequence length="98" mass="10551">MTTPHRRRHPVLAHMPFALVLAVVALGLVRIILYHWRQGTVLIGAALILAAGLRALLRDEQAGLIMIRGRGVDVLTYTAFGLCMISVALTIEGGPLGD</sequence>
<dbReference type="RefSeq" id="WP_075128475.1">
    <property type="nucleotide sequence ID" value="NZ_MSIE01000053.1"/>
</dbReference>
<dbReference type="Proteomes" id="UP000185596">
    <property type="component" value="Unassembled WGS sequence"/>
</dbReference>
<dbReference type="InterPro" id="IPR021385">
    <property type="entry name" value="DUF3017"/>
</dbReference>
<dbReference type="EMBL" id="MSIE01000053">
    <property type="protein sequence ID" value="OLF13599.1"/>
    <property type="molecule type" value="Genomic_DNA"/>
</dbReference>
<keyword evidence="1" id="KW-0472">Membrane</keyword>
<feature type="transmembrane region" description="Helical" evidence="1">
    <location>
        <begin position="12"/>
        <end position="33"/>
    </location>
</feature>
<keyword evidence="3" id="KW-1185">Reference proteome</keyword>
<comment type="caution">
    <text evidence="2">The sequence shown here is derived from an EMBL/GenBank/DDBJ whole genome shotgun (WGS) entry which is preliminary data.</text>
</comment>
<keyword evidence="1" id="KW-1133">Transmembrane helix</keyword>
<proteinExistence type="predicted"/>
<evidence type="ECO:0000313" key="2">
    <source>
        <dbReference type="EMBL" id="OLF13599.1"/>
    </source>
</evidence>
<keyword evidence="1" id="KW-0812">Transmembrane</keyword>
<organism evidence="2 3">
    <name type="scientific">Actinophytocola xanthii</name>
    <dbReference type="NCBI Taxonomy" id="1912961"/>
    <lineage>
        <taxon>Bacteria</taxon>
        <taxon>Bacillati</taxon>
        <taxon>Actinomycetota</taxon>
        <taxon>Actinomycetes</taxon>
        <taxon>Pseudonocardiales</taxon>
        <taxon>Pseudonocardiaceae</taxon>
    </lineage>
</organism>
<evidence type="ECO:0008006" key="4">
    <source>
        <dbReference type="Google" id="ProtNLM"/>
    </source>
</evidence>
<evidence type="ECO:0000256" key="1">
    <source>
        <dbReference type="SAM" id="Phobius"/>
    </source>
</evidence>
<dbReference type="STRING" id="1912961.BU204_26510"/>
<accession>A0A1Q8CGU7</accession>
<dbReference type="AlphaFoldDB" id="A0A1Q8CGU7"/>
<gene>
    <name evidence="2" type="ORF">BU204_26510</name>
</gene>
<feature type="transmembrane region" description="Helical" evidence="1">
    <location>
        <begin position="69"/>
        <end position="91"/>
    </location>
</feature>
<dbReference type="Pfam" id="PF11222">
    <property type="entry name" value="DUF3017"/>
    <property type="match status" value="1"/>
</dbReference>
<dbReference type="OrthoDB" id="5193401at2"/>